<dbReference type="GO" id="GO:0005730">
    <property type="term" value="C:nucleolus"/>
    <property type="evidence" value="ECO:0007669"/>
    <property type="project" value="InterPro"/>
</dbReference>
<dbReference type="PANTHER" id="PTHR23216">
    <property type="entry name" value="NUCLEOLAR AND COILED-BODY PHOSPHOPROTEIN 1"/>
    <property type="match status" value="1"/>
</dbReference>
<dbReference type="Gene3D" id="1.10.274.60">
    <property type="entry name" value="Spidroin, repetitive domain"/>
    <property type="match status" value="5"/>
</dbReference>
<proteinExistence type="evidence at transcript level"/>
<feature type="domain" description="Tubuliform egg casing silk strands structural" evidence="2">
    <location>
        <begin position="405"/>
        <end position="573"/>
    </location>
</feature>
<dbReference type="PANTHER" id="PTHR23216:SF1">
    <property type="entry name" value="NUCLEOLAR AND COILED-BODY PHOSPHOPROTEIN 1"/>
    <property type="match status" value="1"/>
</dbReference>
<protein>
    <submittedName>
        <fullName evidence="3">Fibroin 1</fullName>
    </submittedName>
</protein>
<dbReference type="InterPro" id="IPR039191">
    <property type="entry name" value="Nopp140-like"/>
</dbReference>
<evidence type="ECO:0000313" key="3">
    <source>
        <dbReference type="EMBL" id="ABW80563.1"/>
    </source>
</evidence>
<evidence type="ECO:0000259" key="1">
    <source>
        <dbReference type="Pfam" id="PF11260"/>
    </source>
</evidence>
<dbReference type="InterPro" id="IPR038542">
    <property type="entry name" value="Spidroin_C_sf"/>
</dbReference>
<dbReference type="AlphaFoldDB" id="A8UAJ5"/>
<accession>A8UAJ5</accession>
<dbReference type="Pfam" id="PF11260">
    <property type="entry name" value="Spidroin_MaSp"/>
    <property type="match status" value="1"/>
</dbReference>
<feature type="domain" description="Spidroin C-terminal" evidence="1">
    <location>
        <begin position="962"/>
        <end position="1044"/>
    </location>
</feature>
<feature type="domain" description="Tubuliform egg casing silk strands structural" evidence="2">
    <location>
        <begin position="236"/>
        <end position="404"/>
    </location>
</feature>
<dbReference type="InterPro" id="IPR021915">
    <property type="entry name" value="RP1-2"/>
</dbReference>
<feature type="domain" description="Tubuliform egg casing silk strands structural" evidence="2">
    <location>
        <begin position="574"/>
        <end position="742"/>
    </location>
</feature>
<dbReference type="InterPro" id="IPR043070">
    <property type="entry name" value="Spidroin_repeat"/>
</dbReference>
<feature type="domain" description="Tubuliform egg casing silk strands structural" evidence="2">
    <location>
        <begin position="743"/>
        <end position="907"/>
    </location>
</feature>
<dbReference type="InterPro" id="IPR021001">
    <property type="entry name" value="Spidroin_C"/>
</dbReference>
<feature type="non-terminal residue" evidence="3">
    <location>
        <position position="1"/>
    </location>
</feature>
<organism evidence="3">
    <name type="scientific">Aptostichus sp. AS217</name>
    <dbReference type="NCBI Taxonomy" id="480072"/>
    <lineage>
        <taxon>Eukaryota</taxon>
        <taxon>Metazoa</taxon>
        <taxon>Ecdysozoa</taxon>
        <taxon>Arthropoda</taxon>
        <taxon>Chelicerata</taxon>
        <taxon>Arachnida</taxon>
        <taxon>Araneae</taxon>
        <taxon>Mygalomorphae</taxon>
        <taxon>Avicularoidea</taxon>
        <taxon>Euctenizidae</taxon>
        <taxon>Aptostichus</taxon>
    </lineage>
</organism>
<name>A8UAJ5_9ARAC</name>
<feature type="domain" description="Tubuliform egg casing silk strands structural" evidence="2">
    <location>
        <begin position="67"/>
        <end position="235"/>
    </location>
</feature>
<evidence type="ECO:0000259" key="2">
    <source>
        <dbReference type="Pfam" id="PF12042"/>
    </source>
</evidence>
<sequence length="1061" mass="106805">RKHDIPLSANYASRVAQYLISAMGSSVASADASSSSGAAATSSSTSGASASSISSTTASSSSTGASSAAAGASHGAASAGGAFDFTRALFSELLESKIFSATTANFHSSTTASETLYATILKCLRELHFRYDECLQGATEVVSDLSVVSVGSGVHNYARVIAAFFERFFRKHDIPLSANYASRVAQYLISAMGSSVASADASSSSGAAATSSSTSGASASSISSTTASSSSTGASSAAAGASHGAASAGGAFDFTRALFSELLESKIFSATTANFHSSTTASETLYATILKCLRELHFRYDECLQGATEVVSDLSVVSVGSGVHNYAQVIAAFFERFFRKHDIPLSANYASRVAQYLISAMGSSVASADASSSSGAAATSSSTSGASASSISSTTASSSSTGASSAAAGASHGAASAGGAFDFTRALFSELLESKIFSATTANFHSSTTASETLYATILKCLRELHFRYDECLQGATEVVSDLSVVSVGSGVHNYARVIAAFFERFFRKHDIPLSANYASRVAQYLISAMGSSVASADASSSSGAAATSSSTSGASASSISSTTASSSSTGASSAAAGASHGAASAGGAFDFTRALFSELLESKIFSATTANFHSSTTASETLYATILKCLRELHFRYDECLQGATEVVSDLSVVSVGSGVHNYARVIAAFFERFFRKHDIPLSANYASRVAQYLISAMGSSVASADASSSSGAAATSSSTSGASASSISSTTASSSSTGASSAAAGASHGAASAGGAFDFTRALFSELLESKIFSATTANFHSSTTASETLYATILKCLRELHFRYDECLQGATEVVSDLSVVSVGSGVHNYARVIAAFFERFFRKHDIPLSANYASRVAQYLISAMGSSVASADASSSSGAAATSSSTTAASSAGSSSSVSSISAGVSSDAGGAYLSGDVSEFGSSGSLPQAVLPLSQWPGTGSSGADLLISDLLSLRDGLLSSSASERISAIILPLVSALSPTGVNFSEIGNIILSLISKISGSCVGLSPSQTFSEALLEVIIALMQILSSAKVTTVSTSASGTARSLAQSLSSAMAG</sequence>
<dbReference type="Gene3D" id="1.10.10.1350">
    <property type="entry name" value="Spidroin domain, C-terminal domain"/>
    <property type="match status" value="1"/>
</dbReference>
<reference evidence="3" key="1">
    <citation type="journal article" date="2007" name="Mol. Biol. Evol.">
        <title>Expansion and intragenic homogenization of spider silk genes since the Triassic: evidence from Mygalomorphae (tarantulas and their kin) spidroins.</title>
        <authorList>
            <person name="Garb J.E."/>
            <person name="DiMauro T."/>
            <person name="Lewis R.V."/>
            <person name="Hayashi C.Y."/>
        </authorList>
    </citation>
    <scope>NUCLEOTIDE SEQUENCE</scope>
</reference>
<dbReference type="Pfam" id="PF12042">
    <property type="entry name" value="RP1-2"/>
    <property type="match status" value="5"/>
</dbReference>
<dbReference type="EMBL" id="EU117160">
    <property type="protein sequence ID" value="ABW80563.1"/>
    <property type="molecule type" value="mRNA"/>
</dbReference>